<evidence type="ECO:0000313" key="2">
    <source>
        <dbReference type="EMBL" id="PXY00726.1"/>
    </source>
</evidence>
<dbReference type="Proteomes" id="UP000248079">
    <property type="component" value="Unassembled WGS sequence"/>
</dbReference>
<evidence type="ECO:0000256" key="1">
    <source>
        <dbReference type="SAM" id="Phobius"/>
    </source>
</evidence>
<gene>
    <name evidence="2" type="ORF">DF185_12515</name>
</gene>
<organism evidence="2 3">
    <name type="scientific">Marinifilum breve</name>
    <dbReference type="NCBI Taxonomy" id="2184082"/>
    <lineage>
        <taxon>Bacteria</taxon>
        <taxon>Pseudomonadati</taxon>
        <taxon>Bacteroidota</taxon>
        <taxon>Bacteroidia</taxon>
        <taxon>Marinilabiliales</taxon>
        <taxon>Marinifilaceae</taxon>
    </lineage>
</organism>
<evidence type="ECO:0000313" key="3">
    <source>
        <dbReference type="Proteomes" id="UP000248079"/>
    </source>
</evidence>
<keyword evidence="1" id="KW-1133">Transmembrane helix</keyword>
<keyword evidence="1" id="KW-0812">Transmembrane</keyword>
<comment type="caution">
    <text evidence="2">The sequence shown here is derived from an EMBL/GenBank/DDBJ whole genome shotgun (WGS) entry which is preliminary data.</text>
</comment>
<sequence length="129" mass="14761">MTTGLFISILGALSAITVSIIGAWLANKNSIILQTRKLKEEHYVAYIEALHNLAGENNKESTRKYVFARDKLLLIASENVIKAMLEFEEEAVGKQNDKHDDYLTELIKTIRKDLKLKDKHFPKIYLKKS</sequence>
<dbReference type="AlphaFoldDB" id="A0A2V3ZWM2"/>
<name>A0A2V3ZWM2_9BACT</name>
<protein>
    <submittedName>
        <fullName evidence="2">Uncharacterized protein</fullName>
    </submittedName>
</protein>
<keyword evidence="3" id="KW-1185">Reference proteome</keyword>
<accession>A0A2V3ZWM2</accession>
<dbReference type="RefSeq" id="WP_110361093.1">
    <property type="nucleotide sequence ID" value="NZ_QFLI01000005.1"/>
</dbReference>
<keyword evidence="1" id="KW-0472">Membrane</keyword>
<dbReference type="OrthoDB" id="1123308at2"/>
<proteinExistence type="predicted"/>
<dbReference type="EMBL" id="QFLI01000005">
    <property type="protein sequence ID" value="PXY00726.1"/>
    <property type="molecule type" value="Genomic_DNA"/>
</dbReference>
<reference evidence="2 3" key="1">
    <citation type="submission" date="2018-05" db="EMBL/GenBank/DDBJ databases">
        <title>Marinifilum breve JC075T sp. nov., a marine bacterium isolated from Yongle Blue Hole in the South China Sea.</title>
        <authorList>
            <person name="Fu T."/>
        </authorList>
    </citation>
    <scope>NUCLEOTIDE SEQUENCE [LARGE SCALE GENOMIC DNA]</scope>
    <source>
        <strain evidence="2 3">JC075</strain>
    </source>
</reference>
<feature type="transmembrane region" description="Helical" evidence="1">
    <location>
        <begin position="6"/>
        <end position="26"/>
    </location>
</feature>